<evidence type="ECO:0000313" key="7">
    <source>
        <dbReference type="Proteomes" id="UP000244892"/>
    </source>
</evidence>
<keyword evidence="7" id="KW-1185">Reference proteome</keyword>
<dbReference type="GO" id="GO:0005886">
    <property type="term" value="C:plasma membrane"/>
    <property type="evidence" value="ECO:0007669"/>
    <property type="project" value="InterPro"/>
</dbReference>
<dbReference type="PANTHER" id="PTHR36985:SF1">
    <property type="entry name" value="TRANSLOCATION AND ASSEMBLY MODULE SUBUNIT TAMB"/>
    <property type="match status" value="1"/>
</dbReference>
<keyword evidence="3" id="KW-1133">Transmembrane helix</keyword>
<dbReference type="Pfam" id="PF04357">
    <property type="entry name" value="TamB"/>
    <property type="match status" value="1"/>
</dbReference>
<organism evidence="6 7">
    <name type="scientific">Aquabacterium olei</name>
    <dbReference type="NCBI Taxonomy" id="1296669"/>
    <lineage>
        <taxon>Bacteria</taxon>
        <taxon>Pseudomonadati</taxon>
        <taxon>Pseudomonadota</taxon>
        <taxon>Betaproteobacteria</taxon>
        <taxon>Burkholderiales</taxon>
        <taxon>Aquabacterium</taxon>
    </lineage>
</organism>
<dbReference type="EMBL" id="CP029210">
    <property type="protein sequence ID" value="AWI53090.1"/>
    <property type="molecule type" value="Genomic_DNA"/>
</dbReference>
<dbReference type="GO" id="GO:0009306">
    <property type="term" value="P:protein secretion"/>
    <property type="evidence" value="ECO:0007669"/>
    <property type="project" value="InterPro"/>
</dbReference>
<dbReference type="KEGG" id="aon:DEH84_06325"/>
<gene>
    <name evidence="6" type="ORF">DEH84_06325</name>
</gene>
<keyword evidence="4" id="KW-0472">Membrane</keyword>
<accession>A0A2U8FQ45</accession>
<keyword evidence="2" id="KW-0812">Transmembrane</keyword>
<dbReference type="PANTHER" id="PTHR36985">
    <property type="entry name" value="TRANSLOCATION AND ASSEMBLY MODULE SUBUNIT TAMB"/>
    <property type="match status" value="1"/>
</dbReference>
<dbReference type="GO" id="GO:0097347">
    <property type="term" value="C:TAM protein secretion complex"/>
    <property type="evidence" value="ECO:0007669"/>
    <property type="project" value="TreeGrafter"/>
</dbReference>
<dbReference type="Proteomes" id="UP000244892">
    <property type="component" value="Chromosome"/>
</dbReference>
<protein>
    <recommendedName>
        <fullName evidence="5">Translocation and assembly module TamB C-terminal domain-containing protein</fullName>
    </recommendedName>
</protein>
<evidence type="ECO:0000259" key="5">
    <source>
        <dbReference type="Pfam" id="PF04357"/>
    </source>
</evidence>
<evidence type="ECO:0000313" key="6">
    <source>
        <dbReference type="EMBL" id="AWI53090.1"/>
    </source>
</evidence>
<comment type="subcellular location">
    <subcellularLocation>
        <location evidence="1">Membrane</location>
        <topology evidence="1">Single-pass membrane protein</topology>
    </subcellularLocation>
</comment>
<evidence type="ECO:0000256" key="2">
    <source>
        <dbReference type="ARBA" id="ARBA00022692"/>
    </source>
</evidence>
<evidence type="ECO:0000256" key="3">
    <source>
        <dbReference type="ARBA" id="ARBA00022989"/>
    </source>
</evidence>
<name>A0A2U8FQ45_9BURK</name>
<proteinExistence type="predicted"/>
<reference evidence="6 7" key="1">
    <citation type="submission" date="2018-05" db="EMBL/GenBank/DDBJ databases">
        <title>complete genome sequence of Aquabacterium olei NBRC 110486.</title>
        <authorList>
            <person name="Tang B."/>
            <person name="Chang J."/>
            <person name="Zhang L."/>
            <person name="Yang H."/>
        </authorList>
    </citation>
    <scope>NUCLEOTIDE SEQUENCE [LARGE SCALE GENOMIC DNA]</scope>
    <source>
        <strain evidence="6 7">NBRC 110486</strain>
    </source>
</reference>
<evidence type="ECO:0000256" key="4">
    <source>
        <dbReference type="ARBA" id="ARBA00023136"/>
    </source>
</evidence>
<feature type="domain" description="Translocation and assembly module TamB C-terminal" evidence="5">
    <location>
        <begin position="1055"/>
        <end position="1402"/>
    </location>
</feature>
<sequence length="1408" mass="149390">MGVLGAAAARLLGVVVALIVLLLGVVWALAHNEAATRRALGWLPGITVVEPRGALLGDFAARRLEVALPRGGRLTLVEPAWQGLTLVLDPQVRWRLGVRAETLSARRLQLDWVSGPPGPASPPPESFAVPVSLEVKTLRLQEAHSGLWGGTTPFTALDATVRVQRAPERATDTPVAVHAVMLRSLAWMGWGASGQAEIGTDGPLAVVATADLKRAEGGGTWSVRGPLRDLRVQGELAWRGEGPTPPALTVQARLQPFAAWPLPELAARARDVDLSALWPGGPLTRLQGDIALRPTDARGLEADVDLRNSESGAWDVGRVPVQGLRGRIALDQARQKGGLQAMLASGSITLTAQLPGVPRQPGTAGQLALTGGWRLQETPTAARATPPPRLTLALQGVHLPALDGRAPPLRLQGDVQFAPGLVQGGRLTDVRAWQGELIARLRGEARPAPGTAARWPAQPVSLMLDGRVKADSLSVSRLVLQAPQGQEAVMSDTSVRWSASATPAPWVAKGTLTVRAFDPRLWLPWPAAAQGANRLSGEARFDVNGLGGGQADLALQPSQLAGLAVQGDVRWRGGTAQRRATLGVKADAAGNSVALQGDWPVKPGQGAAAWWMASLPDQRWQAQLLGPALAALQPMLPLVGLSRLGGTAQGRIQWAGNWPRFSTEGELSAAQLTWQTPQGQPGLLSTATARWQLDTRQADAVLDAAVDVAGVRTALGRMDQARLRLDGRGSAHRLAAEADMVMVSQPKNKEGAVARAELPLRLNLQAQGGMVGQGWQGWQGQLQKLLWQGTRSSTQTVLEAQPVSLSVMPEGGGQRLRLGASRLTVMGMTLNLQSLQGLWVAGESGGVTEADLRLQVPPQNMPALLQRWQPEGGWGGDLMVGGDVQVRHSRGQPWAVDVVLARQSGDVTVSEPTIEGNSQQPLGITEARVVLQARNGVWRLTELFEGRVLGRLSGEQVVQAAAPDRLPAGTDALSGTLNVQIGSLRPWGGWMPAGWRLGGQLQGQATLAGTLGVPQYRGRLTGQRLALAQPLLGVQLSDGEFVLELEGDHARLVSLQARGVQGGVLRADGEALLTEAAQATLRVQAEQFTLLQRVDRRLRVSGALQATFGAQDIGLTGRIGVDEGLFDISRSDAPTIGEDVNVVRRPGQLDVAEAEATAAPATPRKLNASVDINLGEALRLRGRGIDTLLTGQLRFTTPNNRPSLTGTVRTQQGTYAAYGQKLVIERGAITFTGPIENPRLDVLAMRPRAASAGAIVSVVDVKVGVAITGTAQDPRVSLYSDPAMSETEKLSWLVLGRAPSGLGGADIGLLQSAAVALLSGEKSSPSDNLIGRLGLDQLSVRQTDGAVRDTVVSLGKQVSRFWYVGYERNLNATSGSWQLIYRLGQRMTLRFQAGQDNAVDLIRAWRWD</sequence>
<dbReference type="InterPro" id="IPR007452">
    <property type="entry name" value="TamB_C"/>
</dbReference>
<evidence type="ECO:0000256" key="1">
    <source>
        <dbReference type="ARBA" id="ARBA00004167"/>
    </source>
</evidence>